<dbReference type="Pfam" id="PF07842">
    <property type="entry name" value="GCFC"/>
    <property type="match status" value="1"/>
</dbReference>
<dbReference type="EMBL" id="RZGK01000003">
    <property type="protein sequence ID" value="KAF9700227.1"/>
    <property type="molecule type" value="Genomic_DNA"/>
</dbReference>
<evidence type="ECO:0000256" key="1">
    <source>
        <dbReference type="ARBA" id="ARBA00010900"/>
    </source>
</evidence>
<dbReference type="InterPro" id="IPR045211">
    <property type="entry name" value="TFP11/STIP/Ntr1"/>
</dbReference>
<dbReference type="InterPro" id="IPR000467">
    <property type="entry name" value="G_patch_dom"/>
</dbReference>
<dbReference type="InterPro" id="IPR022783">
    <property type="entry name" value="GCFC_dom"/>
</dbReference>
<accession>A0A8H7JCI4</accession>
<dbReference type="OrthoDB" id="4822at2759"/>
<dbReference type="PROSITE" id="PS50174">
    <property type="entry name" value="G_PATCH"/>
    <property type="match status" value="1"/>
</dbReference>
<organism evidence="5 6">
    <name type="scientific">Ascochyta lentis</name>
    <dbReference type="NCBI Taxonomy" id="205686"/>
    <lineage>
        <taxon>Eukaryota</taxon>
        <taxon>Fungi</taxon>
        <taxon>Dikarya</taxon>
        <taxon>Ascomycota</taxon>
        <taxon>Pezizomycotina</taxon>
        <taxon>Dothideomycetes</taxon>
        <taxon>Pleosporomycetidae</taxon>
        <taxon>Pleosporales</taxon>
        <taxon>Pleosporineae</taxon>
        <taxon>Didymellaceae</taxon>
        <taxon>Ascochyta</taxon>
    </lineage>
</organism>
<dbReference type="PANTHER" id="PTHR23329:SF1">
    <property type="entry name" value="TUFTELIN-INTERACTING PROTEIN 11"/>
    <property type="match status" value="1"/>
</dbReference>
<dbReference type="GO" id="GO:0071008">
    <property type="term" value="C:U2-type post-mRNA release spliceosomal complex"/>
    <property type="evidence" value="ECO:0007669"/>
    <property type="project" value="TreeGrafter"/>
</dbReference>
<reference evidence="5" key="2">
    <citation type="submission" date="2020-09" db="EMBL/GenBank/DDBJ databases">
        <title>Reference genome assembly for Australian Ascochyta lentis isolate Al4.</title>
        <authorList>
            <person name="Lee R.C."/>
            <person name="Farfan-Caceres L.M."/>
            <person name="Debler J.W."/>
            <person name="Williams A.H."/>
            <person name="Henares B.M."/>
        </authorList>
    </citation>
    <scope>NUCLEOTIDE SEQUENCE</scope>
    <source>
        <strain evidence="5">Al4</strain>
    </source>
</reference>
<feature type="region of interest" description="Disordered" evidence="3">
    <location>
        <begin position="593"/>
        <end position="620"/>
    </location>
</feature>
<evidence type="ECO:0000256" key="2">
    <source>
        <dbReference type="SAM" id="Coils"/>
    </source>
</evidence>
<dbReference type="SMART" id="SM00443">
    <property type="entry name" value="G_patch"/>
    <property type="match status" value="1"/>
</dbReference>
<dbReference type="Proteomes" id="UP000651452">
    <property type="component" value="Unassembled WGS sequence"/>
</dbReference>
<dbReference type="GO" id="GO:0000390">
    <property type="term" value="P:spliceosomal complex disassembly"/>
    <property type="evidence" value="ECO:0007669"/>
    <property type="project" value="InterPro"/>
</dbReference>
<dbReference type="PANTHER" id="PTHR23329">
    <property type="entry name" value="TUFTELIN-INTERACTING PROTEIN 11-RELATED"/>
    <property type="match status" value="1"/>
</dbReference>
<evidence type="ECO:0000313" key="6">
    <source>
        <dbReference type="Proteomes" id="UP000651452"/>
    </source>
</evidence>
<feature type="compositionally biased region" description="Basic and acidic residues" evidence="3">
    <location>
        <begin position="78"/>
        <end position="93"/>
    </location>
</feature>
<protein>
    <recommendedName>
        <fullName evidence="4">G-patch domain-containing protein</fullName>
    </recommendedName>
</protein>
<feature type="region of interest" description="Disordered" evidence="3">
    <location>
        <begin position="66"/>
        <end position="125"/>
    </location>
</feature>
<dbReference type="Pfam" id="PF01585">
    <property type="entry name" value="G-patch"/>
    <property type="match status" value="1"/>
</dbReference>
<feature type="compositionally biased region" description="Acidic residues" evidence="3">
    <location>
        <begin position="94"/>
        <end position="105"/>
    </location>
</feature>
<gene>
    <name evidence="5" type="ORF">EKO04_001309</name>
</gene>
<name>A0A8H7JCI4_9PLEO</name>
<feature type="coiled-coil region" evidence="2">
    <location>
        <begin position="207"/>
        <end position="234"/>
    </location>
</feature>
<evidence type="ECO:0000259" key="4">
    <source>
        <dbReference type="PROSITE" id="PS50174"/>
    </source>
</evidence>
<comment type="similarity">
    <text evidence="1">Belongs to the TFP11/STIP family.</text>
</comment>
<keyword evidence="6" id="KW-1185">Reference proteome</keyword>
<feature type="compositionally biased region" description="Basic and acidic residues" evidence="3">
    <location>
        <begin position="13"/>
        <end position="27"/>
    </location>
</feature>
<reference evidence="5" key="1">
    <citation type="submission" date="2018-12" db="EMBL/GenBank/DDBJ databases">
        <authorList>
            <person name="Syme R.A."/>
            <person name="Farfan-Caceres L."/>
            <person name="Lichtenzveig J."/>
        </authorList>
    </citation>
    <scope>NUCLEOTIDE SEQUENCE</scope>
    <source>
        <strain evidence="5">Al4</strain>
    </source>
</reference>
<feature type="domain" description="G-patch" evidence="4">
    <location>
        <begin position="32"/>
        <end position="78"/>
    </location>
</feature>
<proteinExistence type="inferred from homology"/>
<dbReference type="GO" id="GO:0003676">
    <property type="term" value="F:nucleic acid binding"/>
    <property type="evidence" value="ECO:0007669"/>
    <property type="project" value="InterPro"/>
</dbReference>
<feature type="region of interest" description="Disordered" evidence="3">
    <location>
        <begin position="1"/>
        <end position="36"/>
    </location>
</feature>
<dbReference type="AlphaFoldDB" id="A0A8H7JCI4"/>
<feature type="compositionally biased region" description="Basic residues" evidence="3">
    <location>
        <begin position="108"/>
        <end position="117"/>
    </location>
</feature>
<evidence type="ECO:0000313" key="5">
    <source>
        <dbReference type="EMBL" id="KAF9700227.1"/>
    </source>
</evidence>
<sequence>MDDPPPPKRKFNFRQEPKKKPKTDDHGTAALKTGFGAKMMAKMGYRGTGGLGKEGEGIAEPIQVVLRGSKGGVGIVSEKSEQQKREERRKAEANGEEYIDSDEEDRRERKKKAKATRQARTAAPRPKKTLFELEAAGMHVPLALQSIIDATTGASTPTSGVSLRASDIVPFENSLQARVRRDLNSFSEAFEELQIESKAIAPQEYALEKELELLERQRDEISDVTARLQSMRAASFNDVCDGLKDLRAAYPSKPLHRESIALIHPHFSHMIVSWSPLQDALEEAAAAFSELANVIQPRSRSIISDAYTHPSHAMVARTHLDDEAPIKRGTTSSYETMMLTLWLPSVSSAVTQWDVKDPRPMVHLIEVWRPVLPPFIAKRVLQQITRKLSTSVHEWNPRKFKRSPHTWIVEWLPYLSPADLDPKGSGLVADIKRKLRHALQSIDITRGPLSGMEQWRKVFGKAEIDRMLVNHLVPRFANHLRDNFEINPAEQDMAPLEAVFAWKGLLSDQTLGELLKAQFFPKVLDTIHHWLSSEGVVFNEVQAWIKWWRETLGDDVDALPSVSSCWDEAHTLIEQALDLGEARLTDLPAPNVESAQAAPATPDLSASIHQEPPRPAAQAEEPTFREMVEEFCGEENLLMMPLREAHHVTGLPLFRITASATGRGGAVAYIRGDILWAQNKKNKALWEPMGLDDHLIAKAEGK</sequence>
<comment type="caution">
    <text evidence="5">The sequence shown here is derived from an EMBL/GenBank/DDBJ whole genome shotgun (WGS) entry which is preliminary data.</text>
</comment>
<keyword evidence="2" id="KW-0175">Coiled coil</keyword>
<evidence type="ECO:0000256" key="3">
    <source>
        <dbReference type="SAM" id="MobiDB-lite"/>
    </source>
</evidence>